<evidence type="ECO:0000313" key="4">
    <source>
        <dbReference type="EMBL" id="AEP10521.1"/>
    </source>
</evidence>
<dbReference type="Pfam" id="PF13202">
    <property type="entry name" value="EF-hand_5"/>
    <property type="match status" value="2"/>
</dbReference>
<keyword evidence="2" id="KW-0732">Signal</keyword>
<gene>
    <name evidence="4" type="ordered locus">MICA_2216</name>
</gene>
<dbReference type="KEGG" id="mai:MICA_2216"/>
<dbReference type="InterPro" id="IPR018247">
    <property type="entry name" value="EF_Hand_1_Ca_BS"/>
</dbReference>
<feature type="region of interest" description="Disordered" evidence="1">
    <location>
        <begin position="96"/>
        <end position="124"/>
    </location>
</feature>
<dbReference type="STRING" id="856793.MICA_2216"/>
<dbReference type="SUPFAM" id="SSF47473">
    <property type="entry name" value="EF-hand"/>
    <property type="match status" value="1"/>
</dbReference>
<evidence type="ECO:0000259" key="3">
    <source>
        <dbReference type="PROSITE" id="PS50222"/>
    </source>
</evidence>
<proteinExistence type="predicted"/>
<feature type="signal peptide" evidence="2">
    <location>
        <begin position="1"/>
        <end position="22"/>
    </location>
</feature>
<dbReference type="EMBL" id="CP002382">
    <property type="protein sequence ID" value="AEP10521.1"/>
    <property type="molecule type" value="Genomic_DNA"/>
</dbReference>
<feature type="domain" description="EF-hand" evidence="3">
    <location>
        <begin position="34"/>
        <end position="69"/>
    </location>
</feature>
<dbReference type="InterPro" id="IPR002048">
    <property type="entry name" value="EF_hand_dom"/>
</dbReference>
<dbReference type="Pfam" id="PF13499">
    <property type="entry name" value="EF-hand_7"/>
    <property type="match status" value="1"/>
</dbReference>
<dbReference type="Gene3D" id="1.10.238.10">
    <property type="entry name" value="EF-hand"/>
    <property type="match status" value="2"/>
</dbReference>
<feature type="compositionally biased region" description="Polar residues" evidence="1">
    <location>
        <begin position="103"/>
        <end position="118"/>
    </location>
</feature>
<dbReference type="RefSeq" id="WP_014103744.1">
    <property type="nucleotide sequence ID" value="NC_016026.1"/>
</dbReference>
<evidence type="ECO:0000313" key="5">
    <source>
        <dbReference type="Proteomes" id="UP000009286"/>
    </source>
</evidence>
<dbReference type="PROSITE" id="PS00018">
    <property type="entry name" value="EF_HAND_1"/>
    <property type="match status" value="3"/>
</dbReference>
<dbReference type="InterPro" id="IPR011992">
    <property type="entry name" value="EF-hand-dom_pair"/>
</dbReference>
<dbReference type="Proteomes" id="UP000009286">
    <property type="component" value="Chromosome"/>
</dbReference>
<evidence type="ECO:0000256" key="2">
    <source>
        <dbReference type="SAM" id="SignalP"/>
    </source>
</evidence>
<organism evidence="4 5">
    <name type="scientific">Micavibrio aeruginosavorus (strain ARL-13)</name>
    <dbReference type="NCBI Taxonomy" id="856793"/>
    <lineage>
        <taxon>Bacteria</taxon>
        <taxon>Pseudomonadati</taxon>
        <taxon>Bdellovibrionota</taxon>
        <taxon>Bdellovibrionia</taxon>
        <taxon>Bdellovibrionales</taxon>
        <taxon>Pseudobdellovibrionaceae</taxon>
        <taxon>Micavibrio</taxon>
    </lineage>
</organism>
<dbReference type="HOGENOM" id="CLU_1553497_0_0_5"/>
<feature type="domain" description="EF-hand" evidence="3">
    <location>
        <begin position="105"/>
        <end position="140"/>
    </location>
</feature>
<sequence length="172" mass="19612">MTKTLGTLLVVSLLSIPSIAMADDKKEVPEYLQKKYDRRVEDMKKFDKNKDGVLQAEELRESVATKFDAADINKDGVISEQERAASLDKFKSETGGAYGEALSRSQTNRIKNRYNNADKNNDGKISQEEYQAYMEKHQTNFDRDGDGVISKKEYRLDGEKLPSSYVRKLKED</sequence>
<reference evidence="4 5" key="1">
    <citation type="journal article" date="2011" name="BMC Genomics">
        <title>Genomic insights into an obligate epibiotic bacterial predator: Micavibrio aeruginosavorus ARL-13.</title>
        <authorList>
            <person name="Wang Z."/>
            <person name="Kadouri D."/>
            <person name="Wu M."/>
        </authorList>
    </citation>
    <scope>NUCLEOTIDE SEQUENCE [LARGE SCALE GENOMIC DNA]</scope>
    <source>
        <strain evidence="4 5">ARL-13</strain>
    </source>
</reference>
<feature type="chain" id="PRO_5003432236" evidence="2">
    <location>
        <begin position="23"/>
        <end position="172"/>
    </location>
</feature>
<dbReference type="AlphaFoldDB" id="G2KS13"/>
<name>G2KS13_MICAA</name>
<dbReference type="OrthoDB" id="8404005at2"/>
<dbReference type="GO" id="GO:0005509">
    <property type="term" value="F:calcium ion binding"/>
    <property type="evidence" value="ECO:0007669"/>
    <property type="project" value="InterPro"/>
</dbReference>
<evidence type="ECO:0000256" key="1">
    <source>
        <dbReference type="SAM" id="MobiDB-lite"/>
    </source>
</evidence>
<accession>G2KS13</accession>
<protein>
    <submittedName>
        <fullName evidence="4">EF hand family protein</fullName>
    </submittedName>
</protein>
<dbReference type="PROSITE" id="PS50222">
    <property type="entry name" value="EF_HAND_2"/>
    <property type="match status" value="2"/>
</dbReference>
<keyword evidence="5" id="KW-1185">Reference proteome</keyword>